<evidence type="ECO:0000313" key="1">
    <source>
        <dbReference type="EMBL" id="KAJ2984879.1"/>
    </source>
</evidence>
<protein>
    <submittedName>
        <fullName evidence="1">Uncharacterized protein</fullName>
    </submittedName>
</protein>
<gene>
    <name evidence="1" type="ORF">NUW58_g5826</name>
</gene>
<reference evidence="1" key="1">
    <citation type="submission" date="2022-10" db="EMBL/GenBank/DDBJ databases">
        <title>Genome Sequence of Xylaria curta.</title>
        <authorList>
            <person name="Buettner E."/>
        </authorList>
    </citation>
    <scope>NUCLEOTIDE SEQUENCE</scope>
    <source>
        <strain evidence="1">Babe10</strain>
    </source>
</reference>
<sequence>MQGTQSQSPRDSGDKINVGRGAGPYNDVLESAVSSDYPDPQHELLQSAEPVPVTLASKTTVTVTTQAVATPATSLDEAEDLLVISPYTEREHLLDLRSLDTENAILAQALVHLKCLRPDYATAPYIDTFNWEEVMEQVKMLAQQKEHSWKGSSFFVVAFRSQIPPTTVYEDLGTLDKAAHAEATASGGFLKYWFGSPDKDGKNLATCVWRSQEDARKGGIGPAHRRAAAADPGPLFPIGRLTGIGLSSATKWKAGRSPTGRNKLVG</sequence>
<proteinExistence type="predicted"/>
<dbReference type="Proteomes" id="UP001143856">
    <property type="component" value="Unassembled WGS sequence"/>
</dbReference>
<name>A0ACC1NZQ9_9PEZI</name>
<dbReference type="EMBL" id="JAPDGR010001208">
    <property type="protein sequence ID" value="KAJ2984879.1"/>
    <property type="molecule type" value="Genomic_DNA"/>
</dbReference>
<accession>A0ACC1NZQ9</accession>
<organism evidence="1 2">
    <name type="scientific">Xylaria curta</name>
    <dbReference type="NCBI Taxonomy" id="42375"/>
    <lineage>
        <taxon>Eukaryota</taxon>
        <taxon>Fungi</taxon>
        <taxon>Dikarya</taxon>
        <taxon>Ascomycota</taxon>
        <taxon>Pezizomycotina</taxon>
        <taxon>Sordariomycetes</taxon>
        <taxon>Xylariomycetidae</taxon>
        <taxon>Xylariales</taxon>
        <taxon>Xylariaceae</taxon>
        <taxon>Xylaria</taxon>
    </lineage>
</organism>
<comment type="caution">
    <text evidence="1">The sequence shown here is derived from an EMBL/GenBank/DDBJ whole genome shotgun (WGS) entry which is preliminary data.</text>
</comment>
<keyword evidence="2" id="KW-1185">Reference proteome</keyword>
<evidence type="ECO:0000313" key="2">
    <source>
        <dbReference type="Proteomes" id="UP001143856"/>
    </source>
</evidence>